<gene>
    <name evidence="1" type="ORF">ARMGADRAFT_1032060</name>
</gene>
<evidence type="ECO:0000313" key="2">
    <source>
        <dbReference type="Proteomes" id="UP000217790"/>
    </source>
</evidence>
<dbReference type="Proteomes" id="UP000217790">
    <property type="component" value="Unassembled WGS sequence"/>
</dbReference>
<name>A0A2H3DU37_ARMGA</name>
<keyword evidence="2" id="KW-1185">Reference proteome</keyword>
<dbReference type="AlphaFoldDB" id="A0A2H3DU37"/>
<proteinExistence type="predicted"/>
<dbReference type="InParanoid" id="A0A2H3DU37"/>
<evidence type="ECO:0000313" key="1">
    <source>
        <dbReference type="EMBL" id="PBK90966.1"/>
    </source>
</evidence>
<reference evidence="2" key="1">
    <citation type="journal article" date="2017" name="Nat. Ecol. Evol.">
        <title>Genome expansion and lineage-specific genetic innovations in the forest pathogenic fungi Armillaria.</title>
        <authorList>
            <person name="Sipos G."/>
            <person name="Prasanna A.N."/>
            <person name="Walter M.C."/>
            <person name="O'Connor E."/>
            <person name="Balint B."/>
            <person name="Krizsan K."/>
            <person name="Kiss B."/>
            <person name="Hess J."/>
            <person name="Varga T."/>
            <person name="Slot J."/>
            <person name="Riley R."/>
            <person name="Boka B."/>
            <person name="Rigling D."/>
            <person name="Barry K."/>
            <person name="Lee J."/>
            <person name="Mihaltcheva S."/>
            <person name="LaButti K."/>
            <person name="Lipzen A."/>
            <person name="Waldron R."/>
            <person name="Moloney N.M."/>
            <person name="Sperisen C."/>
            <person name="Kredics L."/>
            <person name="Vagvoelgyi C."/>
            <person name="Patrignani A."/>
            <person name="Fitzpatrick D."/>
            <person name="Nagy I."/>
            <person name="Doyle S."/>
            <person name="Anderson J.B."/>
            <person name="Grigoriev I.V."/>
            <person name="Gueldener U."/>
            <person name="Muensterkoetter M."/>
            <person name="Nagy L.G."/>
        </authorList>
    </citation>
    <scope>NUCLEOTIDE SEQUENCE [LARGE SCALE GENOMIC DNA]</scope>
    <source>
        <strain evidence="2">Ar21-2</strain>
    </source>
</reference>
<organism evidence="1 2">
    <name type="scientific">Armillaria gallica</name>
    <name type="common">Bulbous honey fungus</name>
    <name type="synonym">Armillaria bulbosa</name>
    <dbReference type="NCBI Taxonomy" id="47427"/>
    <lineage>
        <taxon>Eukaryota</taxon>
        <taxon>Fungi</taxon>
        <taxon>Dikarya</taxon>
        <taxon>Basidiomycota</taxon>
        <taxon>Agaricomycotina</taxon>
        <taxon>Agaricomycetes</taxon>
        <taxon>Agaricomycetidae</taxon>
        <taxon>Agaricales</taxon>
        <taxon>Marasmiineae</taxon>
        <taxon>Physalacriaceae</taxon>
        <taxon>Armillaria</taxon>
    </lineage>
</organism>
<sequence length="135" mass="14799">MPDIRVGKRAGWYGGPQCWESKGWVAVGTEAIQLSFDSCKDKWGILIVGRWHPNFHPALLPALFNPIQHSPVKTATTVGFPTVKNRGWMSNGDCIVVMGYRMGWGWGLGVVIVLGIESGIGEGNELEDHVPPCQK</sequence>
<dbReference type="EMBL" id="KZ293663">
    <property type="protein sequence ID" value="PBK90966.1"/>
    <property type="molecule type" value="Genomic_DNA"/>
</dbReference>
<accession>A0A2H3DU37</accession>
<protein>
    <submittedName>
        <fullName evidence="1">Uncharacterized protein</fullName>
    </submittedName>
</protein>